<reference evidence="2" key="2">
    <citation type="submission" date="2025-08" db="UniProtKB">
        <authorList>
            <consortium name="RefSeq"/>
        </authorList>
    </citation>
    <scope>IDENTIFICATION</scope>
    <source>
        <tissue evidence="2">Leaf</tissue>
    </source>
</reference>
<gene>
    <name evidence="2" type="primary">LOC110788576</name>
</gene>
<dbReference type="RefSeq" id="XP_056684172.1">
    <property type="nucleotide sequence ID" value="XM_056828194.1"/>
</dbReference>
<organism evidence="1 2">
    <name type="scientific">Spinacia oleracea</name>
    <name type="common">Spinach</name>
    <dbReference type="NCBI Taxonomy" id="3562"/>
    <lineage>
        <taxon>Eukaryota</taxon>
        <taxon>Viridiplantae</taxon>
        <taxon>Streptophyta</taxon>
        <taxon>Embryophyta</taxon>
        <taxon>Tracheophyta</taxon>
        <taxon>Spermatophyta</taxon>
        <taxon>Magnoliopsida</taxon>
        <taxon>eudicotyledons</taxon>
        <taxon>Gunneridae</taxon>
        <taxon>Pentapetalae</taxon>
        <taxon>Caryophyllales</taxon>
        <taxon>Chenopodiaceae</taxon>
        <taxon>Chenopodioideae</taxon>
        <taxon>Anserineae</taxon>
        <taxon>Spinacia</taxon>
    </lineage>
</organism>
<dbReference type="Proteomes" id="UP000813463">
    <property type="component" value="Chromosome 5"/>
</dbReference>
<reference evidence="1" key="1">
    <citation type="journal article" date="2021" name="Nat. Commun.">
        <title>Genomic analyses provide insights into spinach domestication and the genetic basis of agronomic traits.</title>
        <authorList>
            <person name="Cai X."/>
            <person name="Sun X."/>
            <person name="Xu C."/>
            <person name="Sun H."/>
            <person name="Wang X."/>
            <person name="Ge C."/>
            <person name="Zhang Z."/>
            <person name="Wang Q."/>
            <person name="Fei Z."/>
            <person name="Jiao C."/>
            <person name="Wang Q."/>
        </authorList>
    </citation>
    <scope>NUCLEOTIDE SEQUENCE [LARGE SCALE GENOMIC DNA]</scope>
    <source>
        <strain evidence="1">cv. Varoflay</strain>
    </source>
</reference>
<name>A0ABM3QLD7_SPIOL</name>
<sequence>METMPEAFKGNRSTIWKEYMKLDSSETKDRAICKHFKTASFIANSHYGTSNMRNHIQKYEHYLAYVQRSNTDGKISSIYDQKLEIFCQEYTPEGSLPPETQAHHMTITSVNLTILQHMTTMKSYLLMLGDHNCKLILGMLNWKEQLSLTS</sequence>
<evidence type="ECO:0000313" key="2">
    <source>
        <dbReference type="RefSeq" id="XP_056684172.1"/>
    </source>
</evidence>
<dbReference type="GeneID" id="110788576"/>
<evidence type="ECO:0008006" key="3">
    <source>
        <dbReference type="Google" id="ProtNLM"/>
    </source>
</evidence>
<protein>
    <recommendedName>
        <fullName evidence="3">BED-type domain-containing protein</fullName>
    </recommendedName>
</protein>
<evidence type="ECO:0000313" key="1">
    <source>
        <dbReference type="Proteomes" id="UP000813463"/>
    </source>
</evidence>
<accession>A0ABM3QLD7</accession>
<proteinExistence type="predicted"/>
<keyword evidence="1" id="KW-1185">Reference proteome</keyword>